<keyword evidence="2 4" id="KW-0802">TPR repeat</keyword>
<dbReference type="InterPro" id="IPR011990">
    <property type="entry name" value="TPR-like_helical_dom_sf"/>
</dbReference>
<gene>
    <name evidence="6" type="ORF">ONB1V03_LOCUS7005</name>
</gene>
<dbReference type="GO" id="GO:0036064">
    <property type="term" value="C:ciliary basal body"/>
    <property type="evidence" value="ECO:0007669"/>
    <property type="project" value="TreeGrafter"/>
</dbReference>
<dbReference type="SUPFAM" id="SSF48452">
    <property type="entry name" value="TPR-like"/>
    <property type="match status" value="1"/>
</dbReference>
<dbReference type="CDD" id="cd02440">
    <property type="entry name" value="AdoMet_MTases"/>
    <property type="match status" value="1"/>
</dbReference>
<evidence type="ECO:0000313" key="6">
    <source>
        <dbReference type="EMBL" id="CAD7648922.1"/>
    </source>
</evidence>
<dbReference type="Gene3D" id="3.40.50.150">
    <property type="entry name" value="Vaccinia Virus protein VP39"/>
    <property type="match status" value="1"/>
</dbReference>
<dbReference type="AlphaFoldDB" id="A0A7R9LX30"/>
<comment type="similarity">
    <text evidence="3">Belongs to the BBS4 family.</text>
</comment>
<dbReference type="InterPro" id="IPR029063">
    <property type="entry name" value="SAM-dependent_MTases_sf"/>
</dbReference>
<feature type="repeat" description="TPR" evidence="4">
    <location>
        <begin position="537"/>
        <end position="570"/>
    </location>
</feature>
<dbReference type="InterPro" id="IPR019734">
    <property type="entry name" value="TPR_rpt"/>
</dbReference>
<dbReference type="Pfam" id="PF13432">
    <property type="entry name" value="TPR_16"/>
    <property type="match status" value="1"/>
</dbReference>
<dbReference type="SUPFAM" id="SSF53335">
    <property type="entry name" value="S-adenosyl-L-methionine-dependent methyltransferases"/>
    <property type="match status" value="1"/>
</dbReference>
<dbReference type="Pfam" id="PF13181">
    <property type="entry name" value="TPR_8"/>
    <property type="match status" value="1"/>
</dbReference>
<evidence type="ECO:0000256" key="1">
    <source>
        <dbReference type="ARBA" id="ARBA00022737"/>
    </source>
</evidence>
<dbReference type="Proteomes" id="UP000728032">
    <property type="component" value="Unassembled WGS sequence"/>
</dbReference>
<dbReference type="GO" id="GO:0008757">
    <property type="term" value="F:S-adenosylmethionine-dependent methyltransferase activity"/>
    <property type="evidence" value="ECO:0007669"/>
    <property type="project" value="InterPro"/>
</dbReference>
<dbReference type="Gene3D" id="1.25.40.10">
    <property type="entry name" value="Tetratricopeptide repeat domain"/>
    <property type="match status" value="3"/>
</dbReference>
<dbReference type="EMBL" id="CAJPVJ010003391">
    <property type="protein sequence ID" value="CAG2167499.1"/>
    <property type="molecule type" value="Genomic_DNA"/>
</dbReference>
<evidence type="ECO:0000256" key="4">
    <source>
        <dbReference type="PROSITE-ProRule" id="PRU00339"/>
    </source>
</evidence>
<organism evidence="6">
    <name type="scientific">Oppiella nova</name>
    <dbReference type="NCBI Taxonomy" id="334625"/>
    <lineage>
        <taxon>Eukaryota</taxon>
        <taxon>Metazoa</taxon>
        <taxon>Ecdysozoa</taxon>
        <taxon>Arthropoda</taxon>
        <taxon>Chelicerata</taxon>
        <taxon>Arachnida</taxon>
        <taxon>Acari</taxon>
        <taxon>Acariformes</taxon>
        <taxon>Sarcoptiformes</taxon>
        <taxon>Oribatida</taxon>
        <taxon>Brachypylina</taxon>
        <taxon>Oppioidea</taxon>
        <taxon>Oppiidae</taxon>
        <taxon>Oppiella</taxon>
    </lineage>
</organism>
<dbReference type="Pfam" id="PF08241">
    <property type="entry name" value="Methyltransf_11"/>
    <property type="match status" value="1"/>
</dbReference>
<accession>A0A7R9LX30</accession>
<keyword evidence="7" id="KW-1185">Reference proteome</keyword>
<name>A0A7R9LX30_9ACAR</name>
<dbReference type="GO" id="GO:0061512">
    <property type="term" value="P:protein localization to cilium"/>
    <property type="evidence" value="ECO:0007669"/>
    <property type="project" value="TreeGrafter"/>
</dbReference>
<protein>
    <recommendedName>
        <fullName evidence="5">Methyltransferase type 11 domain-containing protein</fullName>
    </recommendedName>
</protein>
<keyword evidence="1" id="KW-0677">Repeat</keyword>
<dbReference type="OrthoDB" id="309339at2759"/>
<dbReference type="EMBL" id="OC918216">
    <property type="protein sequence ID" value="CAD7648922.1"/>
    <property type="molecule type" value="Genomic_DNA"/>
</dbReference>
<sequence>MSNANHYSHSVFATARHADLYAKFRPILPKIVLDYVLDYLKLHIEPNEWHIAVDVGCGGGQSTQVLAKYFKNVYGFDVSAAQINEALEAYHPHNVHYQVSIAENIPCIESNSVQLLIACVAVQWFDLSKFFVEANRMLAPNGMVALIGHTMFEPIDPDNPDDHTLTQLMLSLRYDPSIAPYKLPNTESIDKRYKNIVFPDYFEYTYKDNIINGVVISAQDILGFLETWSPYQQMYQSSQSEAKTFLTTFEQKLKNILKTDDLSGKKLLCNYRYYIAMEFQCRIVSTIKTTLALNMSAPKEIPSVERYNWLFHMHYVRAEYDQCLNQIQRFNTHSEYAVYLTGLIRLREGDAKSALMAFDSIKTINNPTYIKAISRCLTLLGRHQNVCDLIKEVGLKVTPNDWQLWCLFGNALLYMGNIQPAKDAFQNALQTTNQIEPFISLAQCHIAESDYKSAIFVLRRATELSPNDSQLTIKLGILLINNGMTARGVEKILQVQNQTNPSDLSVALAIGSVLQDIKVDIDSALYRYKATNVFESPSLWNNIALCFAVKKKFVAAVSCLKRALYLNPIDWRINFNLGLINLQLRQYASAFHFLKNAVANSSATNPTILSLLGICLECLEDEQNARQAHTSASKSSNGWNAIPVLNYAVFLYNEDSNANRDTIIELLMEFEQCWLKRSQTTHEFDGNVMKVATNLANALSVSSHMAWVKEATQTTRVETNTEINVGASTSAPE</sequence>
<dbReference type="SMART" id="SM00028">
    <property type="entry name" value="TPR"/>
    <property type="match status" value="5"/>
</dbReference>
<dbReference type="PANTHER" id="PTHR44186">
    <property type="match status" value="1"/>
</dbReference>
<proteinExistence type="inferred from homology"/>
<dbReference type="PANTHER" id="PTHR44186:SF1">
    <property type="entry name" value="BARDET-BIEDL SYNDROME 4 PROTEIN"/>
    <property type="match status" value="1"/>
</dbReference>
<dbReference type="PROSITE" id="PS50005">
    <property type="entry name" value="TPR"/>
    <property type="match status" value="2"/>
</dbReference>
<evidence type="ECO:0000259" key="5">
    <source>
        <dbReference type="Pfam" id="PF08241"/>
    </source>
</evidence>
<reference evidence="6" key="1">
    <citation type="submission" date="2020-11" db="EMBL/GenBank/DDBJ databases">
        <authorList>
            <person name="Tran Van P."/>
        </authorList>
    </citation>
    <scope>NUCLEOTIDE SEQUENCE</scope>
</reference>
<evidence type="ECO:0000256" key="3">
    <source>
        <dbReference type="ARBA" id="ARBA00023778"/>
    </source>
</evidence>
<evidence type="ECO:0000256" key="2">
    <source>
        <dbReference type="ARBA" id="ARBA00022803"/>
    </source>
</evidence>
<evidence type="ECO:0000313" key="7">
    <source>
        <dbReference type="Proteomes" id="UP000728032"/>
    </source>
</evidence>
<dbReference type="InterPro" id="IPR013216">
    <property type="entry name" value="Methyltransf_11"/>
</dbReference>
<dbReference type="GO" id="GO:0060271">
    <property type="term" value="P:cilium assembly"/>
    <property type="evidence" value="ECO:0007669"/>
    <property type="project" value="TreeGrafter"/>
</dbReference>
<feature type="domain" description="Methyltransferase type 11" evidence="5">
    <location>
        <begin position="53"/>
        <end position="145"/>
    </location>
</feature>
<feature type="repeat" description="TPR" evidence="4">
    <location>
        <begin position="435"/>
        <end position="468"/>
    </location>
</feature>